<protein>
    <recommendedName>
        <fullName evidence="3">Tyr recombinase domain-containing protein</fullName>
    </recommendedName>
</protein>
<name>A0ABW1NI99_9ACTN</name>
<sequence length="152" mass="17106">MAKLVIALVAIHGLGKAETARLLLGDLDLSAGTLIARRDPARHIVYLDELTHTLAVTWMRERHHRWPHTANPHLLVSQQTAVMDALPPISSMVMTDIFRPLGLSPSKLRQDRILDEARHTADPVHLMRVFGISAKTAMKYVYTAHPERRATR</sequence>
<keyword evidence="2" id="KW-1185">Reference proteome</keyword>
<organism evidence="1 2">
    <name type="scientific">Sphaerisporangium aureirubrum</name>
    <dbReference type="NCBI Taxonomy" id="1544736"/>
    <lineage>
        <taxon>Bacteria</taxon>
        <taxon>Bacillati</taxon>
        <taxon>Actinomycetota</taxon>
        <taxon>Actinomycetes</taxon>
        <taxon>Streptosporangiales</taxon>
        <taxon>Streptosporangiaceae</taxon>
        <taxon>Sphaerisporangium</taxon>
    </lineage>
</organism>
<comment type="caution">
    <text evidence="1">The sequence shown here is derived from an EMBL/GenBank/DDBJ whole genome shotgun (WGS) entry which is preliminary data.</text>
</comment>
<evidence type="ECO:0000313" key="2">
    <source>
        <dbReference type="Proteomes" id="UP001596137"/>
    </source>
</evidence>
<reference evidence="2" key="1">
    <citation type="journal article" date="2019" name="Int. J. Syst. Evol. Microbiol.">
        <title>The Global Catalogue of Microorganisms (GCM) 10K type strain sequencing project: providing services to taxonomists for standard genome sequencing and annotation.</title>
        <authorList>
            <consortium name="The Broad Institute Genomics Platform"/>
            <consortium name="The Broad Institute Genome Sequencing Center for Infectious Disease"/>
            <person name="Wu L."/>
            <person name="Ma J."/>
        </authorList>
    </citation>
    <scope>NUCLEOTIDE SEQUENCE [LARGE SCALE GENOMIC DNA]</scope>
    <source>
        <strain evidence="2">JCM 30346</strain>
    </source>
</reference>
<evidence type="ECO:0000313" key="1">
    <source>
        <dbReference type="EMBL" id="MFC6083005.1"/>
    </source>
</evidence>
<proteinExistence type="predicted"/>
<gene>
    <name evidence="1" type="ORF">ACFP1K_17675</name>
</gene>
<dbReference type="Proteomes" id="UP001596137">
    <property type="component" value="Unassembled WGS sequence"/>
</dbReference>
<accession>A0ABW1NI99</accession>
<evidence type="ECO:0008006" key="3">
    <source>
        <dbReference type="Google" id="ProtNLM"/>
    </source>
</evidence>
<dbReference type="RefSeq" id="WP_380754204.1">
    <property type="nucleotide sequence ID" value="NZ_JBHSRF010000023.1"/>
</dbReference>
<dbReference type="EMBL" id="JBHSRF010000023">
    <property type="protein sequence ID" value="MFC6083005.1"/>
    <property type="molecule type" value="Genomic_DNA"/>
</dbReference>